<reference evidence="2" key="1">
    <citation type="submission" date="2018-12" db="EMBL/GenBank/DDBJ databases">
        <title>Tengunoibacter tsumagoiensis gen. nov., sp. nov., Dictyobacter kobayashii sp. nov., D. alpinus sp. nov., and D. joshuensis sp. nov. and description of Dictyobacteraceae fam. nov. within the order Ktedonobacterales isolated from Tengu-no-mugimeshi.</title>
        <authorList>
            <person name="Wang C.M."/>
            <person name="Zheng Y."/>
            <person name="Sakai Y."/>
            <person name="Toyoda A."/>
            <person name="Minakuchi Y."/>
            <person name="Abe K."/>
            <person name="Yokota A."/>
            <person name="Yabe S."/>
        </authorList>
    </citation>
    <scope>NUCLEOTIDE SEQUENCE [LARGE SCALE GENOMIC DNA]</scope>
    <source>
        <strain evidence="2">Uno16</strain>
    </source>
</reference>
<proteinExistence type="predicted"/>
<evidence type="ECO:0000313" key="2">
    <source>
        <dbReference type="Proteomes" id="UP000287171"/>
    </source>
</evidence>
<protein>
    <submittedName>
        <fullName evidence="1">Uncharacterized protein</fullName>
    </submittedName>
</protein>
<keyword evidence="2" id="KW-1185">Reference proteome</keyword>
<name>A0A402B6F7_9CHLR</name>
<evidence type="ECO:0000313" key="1">
    <source>
        <dbReference type="EMBL" id="GCE26925.1"/>
    </source>
</evidence>
<comment type="caution">
    <text evidence="1">The sequence shown here is derived from an EMBL/GenBank/DDBJ whole genome shotgun (WGS) entry which is preliminary data.</text>
</comment>
<organism evidence="1 2">
    <name type="scientific">Dictyobacter alpinus</name>
    <dbReference type="NCBI Taxonomy" id="2014873"/>
    <lineage>
        <taxon>Bacteria</taxon>
        <taxon>Bacillati</taxon>
        <taxon>Chloroflexota</taxon>
        <taxon>Ktedonobacteria</taxon>
        <taxon>Ktedonobacterales</taxon>
        <taxon>Dictyobacteraceae</taxon>
        <taxon>Dictyobacter</taxon>
    </lineage>
</organism>
<accession>A0A402B6F7</accession>
<sequence length="93" mass="10222">MGGDIPHPGRRAWPALLHLPAIVPQCGYDSPPAAAGGESELGTPEKCVFFWEKIYDLALYGIKNVGEKEFVVPGFSGLMYWEWSRISFFSGSS</sequence>
<dbReference type="Proteomes" id="UP000287171">
    <property type="component" value="Unassembled WGS sequence"/>
</dbReference>
<dbReference type="AlphaFoldDB" id="A0A402B6F7"/>
<gene>
    <name evidence="1" type="ORF">KDA_24090</name>
</gene>
<dbReference type="EMBL" id="BIFT01000001">
    <property type="protein sequence ID" value="GCE26925.1"/>
    <property type="molecule type" value="Genomic_DNA"/>
</dbReference>